<evidence type="ECO:0000256" key="8">
    <source>
        <dbReference type="SAM" id="Phobius"/>
    </source>
</evidence>
<evidence type="ECO:0000256" key="4">
    <source>
        <dbReference type="ARBA" id="ARBA00022989"/>
    </source>
</evidence>
<evidence type="ECO:0000313" key="10">
    <source>
        <dbReference type="Proteomes" id="UP001519460"/>
    </source>
</evidence>
<dbReference type="Pfam" id="PF05478">
    <property type="entry name" value="Prominin"/>
    <property type="match status" value="3"/>
</dbReference>
<feature type="transmembrane region" description="Helical" evidence="8">
    <location>
        <begin position="73"/>
        <end position="96"/>
    </location>
</feature>
<feature type="transmembrane region" description="Helical" evidence="8">
    <location>
        <begin position="23"/>
        <end position="52"/>
    </location>
</feature>
<gene>
    <name evidence="9" type="ORF">BaRGS_00029607</name>
</gene>
<feature type="non-terminal residue" evidence="9">
    <location>
        <position position="1"/>
    </location>
</feature>
<sequence length="727" mass="78995">KTKDLMDGKIDMMTAAQEVALDFIGFMICFAIGLLFVFIFPIVALCFCCCRCCGNCGGKRLQKHDDNAKCKRYVFSAILFVLAMFVVAGAACTFVTSDQVSKNLGGLNDSFSDSVDDVQAFVDNIHSVSRLHDASTEISERLITEINAIVNLDEPLDKISTLSDQAVVQIDDLEATTATAKGQRDSAVASLRPISAGCPVTNCIDPEITTLENLPFDDMETKLRNFRDKVTTDVFDSLKTELDGNIEAEVKKATDNIEVGTEMDKIYNDQIKPMLDQVDKLKTNMASDMDSYKDMVDSFTSLAEPYDKYRWYAGVGLASFLMLIAVLMLFGIVLGILCGSANAKPTERGAASNCGGIMLMAAVGLIFIFGAFLMLLTTLMYMLGSLTERYVCQTFDDLSKVEEYTSSLNMGMDLKNISFDLNGDTISTGISKDLNLLENLNMSQTVQEASATIDVSAAVNDLKATTAALGDLKTSLRNGWLVTKPVIMNGEHRGTATRRTEADHWNNNIRVQPTDLLLSAQGTDPCSTVAITTLKTQVINARDGIDAENTGTPNDGTTYLSPLIATLVEMETTATNLQGTSQAITDEAAVVETRVNDTNTKLGDTALMTDLVNSTTQDLVNTLFDYVESYVGDVKTKLGSDVAKCGPVYSIFNAIVSEAMCHGIVDPLNGFWLAIGWCIFFFMPGLIFAVKLAKHFRRMLYEDSYGSPTTEAEAPPPYSTEASAGKG</sequence>
<dbReference type="InterPro" id="IPR008795">
    <property type="entry name" value="Prominin"/>
</dbReference>
<dbReference type="Proteomes" id="UP001519460">
    <property type="component" value="Unassembled WGS sequence"/>
</dbReference>
<evidence type="ECO:0008006" key="11">
    <source>
        <dbReference type="Google" id="ProtNLM"/>
    </source>
</evidence>
<evidence type="ECO:0000256" key="6">
    <source>
        <dbReference type="ARBA" id="ARBA00023180"/>
    </source>
</evidence>
<dbReference type="PANTHER" id="PTHR22730:SF1">
    <property type="entry name" value="PROMININ-LIKE PROTEIN"/>
    <property type="match status" value="1"/>
</dbReference>
<comment type="subcellular location">
    <subcellularLocation>
        <location evidence="1">Membrane</location>
        <topology evidence="1">Multi-pass membrane protein</topology>
    </subcellularLocation>
</comment>
<keyword evidence="5 8" id="KW-0472">Membrane</keyword>
<evidence type="ECO:0000256" key="7">
    <source>
        <dbReference type="SAM" id="MobiDB-lite"/>
    </source>
</evidence>
<feature type="transmembrane region" description="Helical" evidence="8">
    <location>
        <begin position="311"/>
        <end position="337"/>
    </location>
</feature>
<proteinExistence type="inferred from homology"/>
<reference evidence="9 10" key="1">
    <citation type="journal article" date="2023" name="Sci. Data">
        <title>Genome assembly of the Korean intertidal mud-creeper Batillaria attramentaria.</title>
        <authorList>
            <person name="Patra A.K."/>
            <person name="Ho P.T."/>
            <person name="Jun S."/>
            <person name="Lee S.J."/>
            <person name="Kim Y."/>
            <person name="Won Y.J."/>
        </authorList>
    </citation>
    <scope>NUCLEOTIDE SEQUENCE [LARGE SCALE GENOMIC DNA]</scope>
    <source>
        <strain evidence="9">Wonlab-2016</strain>
    </source>
</reference>
<keyword evidence="4 8" id="KW-1133">Transmembrane helix</keyword>
<dbReference type="EMBL" id="JACVVK020000309">
    <property type="protein sequence ID" value="KAK7479166.1"/>
    <property type="molecule type" value="Genomic_DNA"/>
</dbReference>
<organism evidence="9 10">
    <name type="scientific">Batillaria attramentaria</name>
    <dbReference type="NCBI Taxonomy" id="370345"/>
    <lineage>
        <taxon>Eukaryota</taxon>
        <taxon>Metazoa</taxon>
        <taxon>Spiralia</taxon>
        <taxon>Lophotrochozoa</taxon>
        <taxon>Mollusca</taxon>
        <taxon>Gastropoda</taxon>
        <taxon>Caenogastropoda</taxon>
        <taxon>Sorbeoconcha</taxon>
        <taxon>Cerithioidea</taxon>
        <taxon>Batillariidae</taxon>
        <taxon>Batillaria</taxon>
    </lineage>
</organism>
<dbReference type="AlphaFoldDB" id="A0ABD0JVS3"/>
<keyword evidence="3 8" id="KW-0812">Transmembrane</keyword>
<comment type="caution">
    <text evidence="9">The sequence shown here is derived from an EMBL/GenBank/DDBJ whole genome shotgun (WGS) entry which is preliminary data.</text>
</comment>
<evidence type="ECO:0000256" key="1">
    <source>
        <dbReference type="ARBA" id="ARBA00004141"/>
    </source>
</evidence>
<feature type="non-terminal residue" evidence="9">
    <location>
        <position position="727"/>
    </location>
</feature>
<comment type="similarity">
    <text evidence="2">Belongs to the prominin family.</text>
</comment>
<evidence type="ECO:0000256" key="3">
    <source>
        <dbReference type="ARBA" id="ARBA00022692"/>
    </source>
</evidence>
<evidence type="ECO:0000256" key="2">
    <source>
        <dbReference type="ARBA" id="ARBA00006058"/>
    </source>
</evidence>
<evidence type="ECO:0000256" key="5">
    <source>
        <dbReference type="ARBA" id="ARBA00023136"/>
    </source>
</evidence>
<feature type="transmembrane region" description="Helical" evidence="8">
    <location>
        <begin position="670"/>
        <end position="690"/>
    </location>
</feature>
<name>A0ABD0JVS3_9CAEN</name>
<feature type="region of interest" description="Disordered" evidence="7">
    <location>
        <begin position="706"/>
        <end position="727"/>
    </location>
</feature>
<protein>
    <recommendedName>
        <fullName evidence="11">Prominin-like protein</fullName>
    </recommendedName>
</protein>
<evidence type="ECO:0000313" key="9">
    <source>
        <dbReference type="EMBL" id="KAK7479166.1"/>
    </source>
</evidence>
<keyword evidence="10" id="KW-1185">Reference proteome</keyword>
<keyword evidence="6" id="KW-0325">Glycoprotein</keyword>
<accession>A0ABD0JVS3</accession>
<dbReference type="PANTHER" id="PTHR22730">
    <property type="entry name" value="PROMININ PROM PROTEIN"/>
    <property type="match status" value="1"/>
</dbReference>
<dbReference type="GO" id="GO:0016020">
    <property type="term" value="C:membrane"/>
    <property type="evidence" value="ECO:0007669"/>
    <property type="project" value="UniProtKB-SubCell"/>
</dbReference>
<feature type="transmembrane region" description="Helical" evidence="8">
    <location>
        <begin position="357"/>
        <end position="383"/>
    </location>
</feature>